<dbReference type="EMBL" id="FQWL01000002">
    <property type="protein sequence ID" value="SHG58372.1"/>
    <property type="molecule type" value="Genomic_DNA"/>
</dbReference>
<dbReference type="GO" id="GO:0032259">
    <property type="term" value="P:methylation"/>
    <property type="evidence" value="ECO:0007669"/>
    <property type="project" value="UniProtKB-KW"/>
</dbReference>
<dbReference type="Gene3D" id="3.40.50.150">
    <property type="entry name" value="Vaccinia Virus protein VP39"/>
    <property type="match status" value="1"/>
</dbReference>
<evidence type="ECO:0000256" key="1">
    <source>
        <dbReference type="ARBA" id="ARBA00022679"/>
    </source>
</evidence>
<dbReference type="PANTHER" id="PTHR43861:SF3">
    <property type="entry name" value="PUTATIVE (AFU_ORTHOLOGUE AFUA_2G14390)-RELATED"/>
    <property type="match status" value="1"/>
</dbReference>
<reference evidence="3" key="1">
    <citation type="submission" date="2016-11" db="EMBL/GenBank/DDBJ databases">
        <authorList>
            <person name="Varghese N."/>
            <person name="Submissions S."/>
        </authorList>
    </citation>
    <scope>NUCLEOTIDE SEQUENCE [LARGE SCALE GENOMIC DNA]</scope>
    <source>
        <strain evidence="3">DSM 22638</strain>
    </source>
</reference>
<accession>A0A1M5KZS7</accession>
<proteinExistence type="predicted"/>
<dbReference type="Proteomes" id="UP000184532">
    <property type="component" value="Unassembled WGS sequence"/>
</dbReference>
<dbReference type="RefSeq" id="WP_313785876.1">
    <property type="nucleotide sequence ID" value="NZ_FQWL01000002.1"/>
</dbReference>
<keyword evidence="2" id="KW-0489">Methyltransferase</keyword>
<keyword evidence="1 2" id="KW-0808">Transferase</keyword>
<dbReference type="SUPFAM" id="SSF53335">
    <property type="entry name" value="S-adenosyl-L-methionine-dependent methyltransferases"/>
    <property type="match status" value="1"/>
</dbReference>
<organism evidence="2 3">
    <name type="scientific">Flagellimonas flava</name>
    <dbReference type="NCBI Taxonomy" id="570519"/>
    <lineage>
        <taxon>Bacteria</taxon>
        <taxon>Pseudomonadati</taxon>
        <taxon>Bacteroidota</taxon>
        <taxon>Flavobacteriia</taxon>
        <taxon>Flavobacteriales</taxon>
        <taxon>Flavobacteriaceae</taxon>
        <taxon>Flagellimonas</taxon>
    </lineage>
</organism>
<protein>
    <submittedName>
        <fullName evidence="2">Methyltransferase domain-containing protein</fullName>
    </submittedName>
</protein>
<evidence type="ECO:0000313" key="2">
    <source>
        <dbReference type="EMBL" id="SHG58372.1"/>
    </source>
</evidence>
<dbReference type="PANTHER" id="PTHR43861">
    <property type="entry name" value="TRANS-ACONITATE 2-METHYLTRANSFERASE-RELATED"/>
    <property type="match status" value="1"/>
</dbReference>
<dbReference type="CDD" id="cd02440">
    <property type="entry name" value="AdoMet_MTases"/>
    <property type="match status" value="1"/>
</dbReference>
<name>A0A1M5KZS7_9FLAO</name>
<dbReference type="STRING" id="570519.SAMN04488116_1881"/>
<gene>
    <name evidence="2" type="ORF">SAMN04488116_1881</name>
</gene>
<evidence type="ECO:0000313" key="3">
    <source>
        <dbReference type="Proteomes" id="UP000184532"/>
    </source>
</evidence>
<sequence length="278" mass="31687">MSVERFLSTKDYSVSGESFHLNLDKELDMLVTDPVPEDLGPYYDSEDYISHTDEKNTFIGGIYQSVKSYSFRKKLQLIDNQLVKGKKLLDFGAGTGDFLLAAQKGGYTVVGVEPSNKARGKAIQKGIMLKASAEELLPSSFDVITLWHVLEHLPNLDHQIIQLKSLLQDEGVLVVAVPNYKSYDALHYKKYWAAYDVPRHLWHFSRTAIAKLFERHDMEVVGTKPMIFDSFYVSLLSEKYKGKKWPWLKALSIGLLSNFKAMSSREHSSIIYLIKKIK</sequence>
<dbReference type="AlphaFoldDB" id="A0A1M5KZS7"/>
<dbReference type="Pfam" id="PF13489">
    <property type="entry name" value="Methyltransf_23"/>
    <property type="match status" value="1"/>
</dbReference>
<keyword evidence="3" id="KW-1185">Reference proteome</keyword>
<dbReference type="GO" id="GO:0008168">
    <property type="term" value="F:methyltransferase activity"/>
    <property type="evidence" value="ECO:0007669"/>
    <property type="project" value="UniProtKB-KW"/>
</dbReference>
<dbReference type="InterPro" id="IPR029063">
    <property type="entry name" value="SAM-dependent_MTases_sf"/>
</dbReference>